<comment type="subcellular location">
    <subcellularLocation>
        <location evidence="1">Membrane</location>
        <topology evidence="1">Multi-pass membrane protein</topology>
    </subcellularLocation>
</comment>
<evidence type="ECO:0000256" key="15">
    <source>
        <dbReference type="NCBIfam" id="TIGR00560"/>
    </source>
</evidence>
<gene>
    <name evidence="17" type="ORF">AXK11_06385</name>
</gene>
<accession>A0A139SLN5</accession>
<reference evidence="18" key="1">
    <citation type="submission" date="2016-02" db="EMBL/GenBank/DDBJ databases">
        <authorList>
            <person name="Sanders J.G."/>
            <person name="Lin J.Y."/>
            <person name="Wertz J.T."/>
            <person name="Russell J.A."/>
            <person name="Moreau C.S."/>
            <person name="Powell S."/>
        </authorList>
    </citation>
    <scope>NUCLEOTIDE SEQUENCE [LARGE SCALE GENOMIC DNA]</scope>
    <source>
        <strain evidence="18">CAG34</strain>
    </source>
</reference>
<dbReference type="GO" id="GO:0008444">
    <property type="term" value="F:CDP-diacylglycerol-glycerol-3-phosphate 3-phosphatidyltransferase activity"/>
    <property type="evidence" value="ECO:0007669"/>
    <property type="project" value="UniProtKB-UniRule"/>
</dbReference>
<evidence type="ECO:0000256" key="16">
    <source>
        <dbReference type="RuleBase" id="RU003750"/>
    </source>
</evidence>
<evidence type="ECO:0000256" key="5">
    <source>
        <dbReference type="ARBA" id="ARBA00014944"/>
    </source>
</evidence>
<protein>
    <recommendedName>
        <fullName evidence="5 15">CDP-diacylglycerol--glycerol-3-phosphate 3-phosphatidyltransferase</fullName>
        <ecNumber evidence="4 15">2.7.8.5</ecNumber>
    </recommendedName>
</protein>
<evidence type="ECO:0000256" key="1">
    <source>
        <dbReference type="ARBA" id="ARBA00004141"/>
    </source>
</evidence>
<evidence type="ECO:0000256" key="6">
    <source>
        <dbReference type="ARBA" id="ARBA00022516"/>
    </source>
</evidence>
<evidence type="ECO:0000256" key="10">
    <source>
        <dbReference type="ARBA" id="ARBA00023098"/>
    </source>
</evidence>
<keyword evidence="11" id="KW-0472">Membrane</keyword>
<comment type="caution">
    <text evidence="17">The sequence shown here is derived from an EMBL/GenBank/DDBJ whole genome shotgun (WGS) entry which is preliminary data.</text>
</comment>
<dbReference type="Pfam" id="PF01066">
    <property type="entry name" value="CDP-OH_P_transf"/>
    <property type="match status" value="1"/>
</dbReference>
<comment type="catalytic activity">
    <reaction evidence="14">
        <text>a CDP-1,2-diacyl-sn-glycerol + sn-glycerol 3-phosphate = a 1,2-diacyl-sn-glycero-3-phospho-(1'-sn-glycero-3'-phosphate) + CMP + H(+)</text>
        <dbReference type="Rhea" id="RHEA:12593"/>
        <dbReference type="ChEBI" id="CHEBI:15378"/>
        <dbReference type="ChEBI" id="CHEBI:57597"/>
        <dbReference type="ChEBI" id="CHEBI:58332"/>
        <dbReference type="ChEBI" id="CHEBI:60110"/>
        <dbReference type="ChEBI" id="CHEBI:60377"/>
        <dbReference type="EC" id="2.7.8.5"/>
    </reaction>
</comment>
<dbReference type="InterPro" id="IPR048254">
    <property type="entry name" value="CDP_ALCOHOL_P_TRANSF_CS"/>
</dbReference>
<keyword evidence="13" id="KW-1208">Phospholipid metabolism</keyword>
<dbReference type="PIRSF" id="PIRSF000847">
    <property type="entry name" value="Phos_ph_gly_syn"/>
    <property type="match status" value="1"/>
</dbReference>
<dbReference type="InterPro" id="IPR004570">
    <property type="entry name" value="Phosphatidylglycerol_P_synth"/>
</dbReference>
<evidence type="ECO:0000256" key="14">
    <source>
        <dbReference type="ARBA" id="ARBA00048586"/>
    </source>
</evidence>
<comment type="similarity">
    <text evidence="3 16">Belongs to the CDP-alcohol phosphatidyltransferase class-I family.</text>
</comment>
<keyword evidence="10" id="KW-0443">Lipid metabolism</keyword>
<organism evidence="17 18">
    <name type="scientific">Cephaloticoccus primus</name>
    <dbReference type="NCBI Taxonomy" id="1548207"/>
    <lineage>
        <taxon>Bacteria</taxon>
        <taxon>Pseudomonadati</taxon>
        <taxon>Verrucomicrobiota</taxon>
        <taxon>Opitutia</taxon>
        <taxon>Opitutales</taxon>
        <taxon>Opitutaceae</taxon>
        <taxon>Cephaloticoccus</taxon>
    </lineage>
</organism>
<evidence type="ECO:0000256" key="7">
    <source>
        <dbReference type="ARBA" id="ARBA00022679"/>
    </source>
</evidence>
<dbReference type="InterPro" id="IPR043130">
    <property type="entry name" value="CDP-OH_PTrfase_TM_dom"/>
</dbReference>
<dbReference type="GO" id="GO:0046474">
    <property type="term" value="P:glycerophospholipid biosynthetic process"/>
    <property type="evidence" value="ECO:0007669"/>
    <property type="project" value="TreeGrafter"/>
</dbReference>
<dbReference type="InterPro" id="IPR000462">
    <property type="entry name" value="CDP-OH_P_trans"/>
</dbReference>
<proteinExistence type="inferred from homology"/>
<dbReference type="InterPro" id="IPR050324">
    <property type="entry name" value="CDP-alcohol_PTase-I"/>
</dbReference>
<evidence type="ECO:0000256" key="4">
    <source>
        <dbReference type="ARBA" id="ARBA00013170"/>
    </source>
</evidence>
<dbReference type="STRING" id="1548207.AXK11_06385"/>
<keyword evidence="9" id="KW-1133">Transmembrane helix</keyword>
<keyword evidence="12" id="KW-0594">Phospholipid biosynthesis</keyword>
<keyword evidence="6" id="KW-0444">Lipid biosynthesis</keyword>
<dbReference type="Proteomes" id="UP000070058">
    <property type="component" value="Unassembled WGS sequence"/>
</dbReference>
<evidence type="ECO:0000256" key="12">
    <source>
        <dbReference type="ARBA" id="ARBA00023209"/>
    </source>
</evidence>
<sequence length="209" mass="22818">MRSARRCVFGGGVRFTLPNILTVSRVPALFAIVALMYGDFRWGATAAFWLFIAAAFSDWLDGKLARSGGQVSTFGRFMDAVIDKVMVIGLMVALVNGGYFMAWRTTAMVLLLCVIGREFIVSGLRMVAASKGVVVEADGGGKLKTFLQLNAIGWLLGWRMFVRDFVEGEPGLGMAVVHTTGLVFFGASVLLAITSGWSYWRKHGYVVRD</sequence>
<evidence type="ECO:0000256" key="9">
    <source>
        <dbReference type="ARBA" id="ARBA00022989"/>
    </source>
</evidence>
<dbReference type="PANTHER" id="PTHR14269:SF11">
    <property type="entry name" value="CDP-DIACYLGLYCEROL--GLYCEROL-3-PHOSPHATE 3-PHOSPHATIDYLTRANSFERASE"/>
    <property type="match status" value="1"/>
</dbReference>
<keyword evidence="7 16" id="KW-0808">Transferase</keyword>
<name>A0A139SLN5_9BACT</name>
<dbReference type="Gene3D" id="1.20.120.1760">
    <property type="match status" value="1"/>
</dbReference>
<evidence type="ECO:0000256" key="8">
    <source>
        <dbReference type="ARBA" id="ARBA00022692"/>
    </source>
</evidence>
<dbReference type="PANTHER" id="PTHR14269">
    <property type="entry name" value="CDP-DIACYLGLYCEROL--GLYCEROL-3-PHOSPHATE 3-PHOSPHATIDYLTRANSFERASE-RELATED"/>
    <property type="match status" value="1"/>
</dbReference>
<evidence type="ECO:0000313" key="17">
    <source>
        <dbReference type="EMBL" id="KXU35462.1"/>
    </source>
</evidence>
<dbReference type="NCBIfam" id="TIGR00560">
    <property type="entry name" value="pgsA"/>
    <property type="match status" value="1"/>
</dbReference>
<dbReference type="AlphaFoldDB" id="A0A139SLN5"/>
<evidence type="ECO:0000256" key="3">
    <source>
        <dbReference type="ARBA" id="ARBA00010441"/>
    </source>
</evidence>
<evidence type="ECO:0000256" key="2">
    <source>
        <dbReference type="ARBA" id="ARBA00005042"/>
    </source>
</evidence>
<dbReference type="GO" id="GO:0016020">
    <property type="term" value="C:membrane"/>
    <property type="evidence" value="ECO:0007669"/>
    <property type="project" value="UniProtKB-SubCell"/>
</dbReference>
<evidence type="ECO:0000256" key="11">
    <source>
        <dbReference type="ARBA" id="ARBA00023136"/>
    </source>
</evidence>
<keyword evidence="18" id="KW-1185">Reference proteome</keyword>
<comment type="pathway">
    <text evidence="2">Phospholipid metabolism; phosphatidylglycerol biosynthesis; phosphatidylglycerol from CDP-diacylglycerol: step 1/2.</text>
</comment>
<keyword evidence="8" id="KW-0812">Transmembrane</keyword>
<dbReference type="PROSITE" id="PS00379">
    <property type="entry name" value="CDP_ALCOHOL_P_TRANSF"/>
    <property type="match status" value="1"/>
</dbReference>
<evidence type="ECO:0000313" key="18">
    <source>
        <dbReference type="Proteomes" id="UP000070058"/>
    </source>
</evidence>
<dbReference type="EC" id="2.7.8.5" evidence="4 15"/>
<evidence type="ECO:0000256" key="13">
    <source>
        <dbReference type="ARBA" id="ARBA00023264"/>
    </source>
</evidence>
<dbReference type="EMBL" id="LSZQ01000048">
    <property type="protein sequence ID" value="KXU35462.1"/>
    <property type="molecule type" value="Genomic_DNA"/>
</dbReference>